<dbReference type="PANTHER" id="PTHR13016">
    <property type="entry name" value="AMMECR1 HOMOLOG"/>
    <property type="match status" value="1"/>
</dbReference>
<accession>A0A1G6YXW5</accession>
<name>A0A1G6YXW5_9BACT</name>
<sequence length="192" mass="21686">MDEQLNPREQHVLLEIARSAIGQYLAEGELHIVPREERRLNLKRGCFVSLKLKNQLRGCIGNFQSEQPLYKNVAEMALAAATKDPRFYPLGAQELGQCRLEISVLSALEKISNIDQIEIGRHGIYLEKDFYRGVLLPQVATEHGWDRHCFLDQTCIKAGLPTSAWRDEDTDIYIFSAQVFGEGLPTEADSVA</sequence>
<dbReference type="SUPFAM" id="SSF143447">
    <property type="entry name" value="AMMECR1-like"/>
    <property type="match status" value="1"/>
</dbReference>
<dbReference type="NCBIfam" id="TIGR04335">
    <property type="entry name" value="AmmeMemoSam_A"/>
    <property type="match status" value="1"/>
</dbReference>
<dbReference type="OrthoDB" id="9782820at2"/>
<proteinExistence type="predicted"/>
<dbReference type="InterPro" id="IPR023473">
    <property type="entry name" value="AMMECR1"/>
</dbReference>
<evidence type="ECO:0000313" key="2">
    <source>
        <dbReference type="EMBL" id="SDD95198.1"/>
    </source>
</evidence>
<dbReference type="EMBL" id="FNAQ01000002">
    <property type="protein sequence ID" value="SDD95198.1"/>
    <property type="molecule type" value="Genomic_DNA"/>
</dbReference>
<evidence type="ECO:0000259" key="1">
    <source>
        <dbReference type="PROSITE" id="PS51112"/>
    </source>
</evidence>
<dbReference type="Pfam" id="PF01871">
    <property type="entry name" value="AMMECR1"/>
    <property type="match status" value="1"/>
</dbReference>
<feature type="domain" description="AMMECR1" evidence="1">
    <location>
        <begin position="8"/>
        <end position="191"/>
    </location>
</feature>
<dbReference type="Gene3D" id="3.30.700.20">
    <property type="entry name" value="Hypothetical protein ph0010, domain 1"/>
    <property type="match status" value="1"/>
</dbReference>
<dbReference type="InterPro" id="IPR027623">
    <property type="entry name" value="AmmeMemoSam_A"/>
</dbReference>
<protein>
    <recommendedName>
        <fullName evidence="1">AMMECR1 domain-containing protein</fullName>
    </recommendedName>
</protein>
<dbReference type="InterPro" id="IPR027485">
    <property type="entry name" value="AMMECR1_N"/>
</dbReference>
<organism evidence="2 3">
    <name type="scientific">Desulfuromonas thiophila</name>
    <dbReference type="NCBI Taxonomy" id="57664"/>
    <lineage>
        <taxon>Bacteria</taxon>
        <taxon>Pseudomonadati</taxon>
        <taxon>Thermodesulfobacteriota</taxon>
        <taxon>Desulfuromonadia</taxon>
        <taxon>Desulfuromonadales</taxon>
        <taxon>Desulfuromonadaceae</taxon>
        <taxon>Desulfuromonas</taxon>
    </lineage>
</organism>
<dbReference type="RefSeq" id="WP_092076260.1">
    <property type="nucleotide sequence ID" value="NZ_CALFZY010000007.1"/>
</dbReference>
<dbReference type="AlphaFoldDB" id="A0A1G6YXW5"/>
<dbReference type="STRING" id="57664.SAMN05661003_102216"/>
<dbReference type="PANTHER" id="PTHR13016:SF0">
    <property type="entry name" value="AMME SYNDROME CANDIDATE GENE 1 PROTEIN"/>
    <property type="match status" value="1"/>
</dbReference>
<dbReference type="PROSITE" id="PS51112">
    <property type="entry name" value="AMMECR1"/>
    <property type="match status" value="1"/>
</dbReference>
<dbReference type="InterPro" id="IPR002733">
    <property type="entry name" value="AMMECR1_domain"/>
</dbReference>
<keyword evidence="3" id="KW-1185">Reference proteome</keyword>
<reference evidence="3" key="1">
    <citation type="submission" date="2016-10" db="EMBL/GenBank/DDBJ databases">
        <authorList>
            <person name="Varghese N."/>
            <person name="Submissions S."/>
        </authorList>
    </citation>
    <scope>NUCLEOTIDE SEQUENCE [LARGE SCALE GENOMIC DNA]</scope>
    <source>
        <strain evidence="3">DSM 8987</strain>
    </source>
</reference>
<dbReference type="Proteomes" id="UP000243205">
    <property type="component" value="Unassembled WGS sequence"/>
</dbReference>
<dbReference type="Gene3D" id="3.30.1490.150">
    <property type="entry name" value="Hypothetical protein ph0010, domain 2"/>
    <property type="match status" value="1"/>
</dbReference>
<dbReference type="NCBIfam" id="TIGR00296">
    <property type="entry name" value="TIGR00296 family protein"/>
    <property type="match status" value="1"/>
</dbReference>
<gene>
    <name evidence="2" type="ORF">SAMN05661003_102216</name>
</gene>
<dbReference type="InterPro" id="IPR036071">
    <property type="entry name" value="AMMECR1_dom_sf"/>
</dbReference>
<evidence type="ECO:0000313" key="3">
    <source>
        <dbReference type="Proteomes" id="UP000243205"/>
    </source>
</evidence>